<dbReference type="PANTHER" id="PTHR18968:SF167">
    <property type="entry name" value="ACETOLACTATE SYNTHASE LARGE SUBUNIT ILVB2-RELATED"/>
    <property type="match status" value="1"/>
</dbReference>
<dbReference type="RefSeq" id="WP_165926850.1">
    <property type="nucleotide sequence ID" value="NZ_SMAK01000005.1"/>
</dbReference>
<evidence type="ECO:0000259" key="5">
    <source>
        <dbReference type="Pfam" id="PF02775"/>
    </source>
</evidence>
<evidence type="ECO:0000313" key="7">
    <source>
        <dbReference type="EMBL" id="TCT10562.1"/>
    </source>
</evidence>
<reference evidence="7 8" key="1">
    <citation type="submission" date="2019-03" db="EMBL/GenBank/DDBJ databases">
        <title>Genomic Encyclopedia of Type Strains, Phase IV (KMG-IV): sequencing the most valuable type-strain genomes for metagenomic binning, comparative biology and taxonomic classification.</title>
        <authorList>
            <person name="Goeker M."/>
        </authorList>
    </citation>
    <scope>NUCLEOTIDE SEQUENCE [LARGE SCALE GENOMIC DNA]</scope>
    <source>
        <strain evidence="7 8">DSM 19345</strain>
    </source>
</reference>
<dbReference type="GO" id="GO:0030976">
    <property type="term" value="F:thiamine pyrophosphate binding"/>
    <property type="evidence" value="ECO:0007669"/>
    <property type="project" value="InterPro"/>
</dbReference>
<evidence type="ECO:0000259" key="6">
    <source>
        <dbReference type="Pfam" id="PF02776"/>
    </source>
</evidence>
<feature type="domain" description="Thiamine pyrophosphate enzyme N-terminal TPP-binding" evidence="6">
    <location>
        <begin position="35"/>
        <end position="147"/>
    </location>
</feature>
<gene>
    <name evidence="7" type="ORF">EDC22_10560</name>
</gene>
<dbReference type="EMBL" id="SMAK01000005">
    <property type="protein sequence ID" value="TCT10562.1"/>
    <property type="molecule type" value="Genomic_DNA"/>
</dbReference>
<accession>A0A4R3MBP9</accession>
<organism evidence="7 8">
    <name type="scientific">Tepidamorphus gemmatus</name>
    <dbReference type="NCBI Taxonomy" id="747076"/>
    <lineage>
        <taxon>Bacteria</taxon>
        <taxon>Pseudomonadati</taxon>
        <taxon>Pseudomonadota</taxon>
        <taxon>Alphaproteobacteria</taxon>
        <taxon>Hyphomicrobiales</taxon>
        <taxon>Tepidamorphaceae</taxon>
        <taxon>Tepidamorphus</taxon>
    </lineage>
</organism>
<dbReference type="InterPro" id="IPR012000">
    <property type="entry name" value="Thiamin_PyroP_enz_cen_dom"/>
</dbReference>
<dbReference type="Gene3D" id="3.40.50.1220">
    <property type="entry name" value="TPP-binding domain"/>
    <property type="match status" value="1"/>
</dbReference>
<dbReference type="Pfam" id="PF02775">
    <property type="entry name" value="TPP_enzyme_C"/>
    <property type="match status" value="1"/>
</dbReference>
<protein>
    <submittedName>
        <fullName evidence="7">Acetolactate synthase-1/2/3 large subunit</fullName>
    </submittedName>
</protein>
<dbReference type="PROSITE" id="PS00187">
    <property type="entry name" value="TPP_ENZYMES"/>
    <property type="match status" value="1"/>
</dbReference>
<keyword evidence="2 3" id="KW-0786">Thiamine pyrophosphate</keyword>
<dbReference type="GO" id="GO:0003984">
    <property type="term" value="F:acetolactate synthase activity"/>
    <property type="evidence" value="ECO:0007669"/>
    <property type="project" value="TreeGrafter"/>
</dbReference>
<comment type="similarity">
    <text evidence="1 3">Belongs to the TPP enzyme family.</text>
</comment>
<dbReference type="GO" id="GO:0009097">
    <property type="term" value="P:isoleucine biosynthetic process"/>
    <property type="evidence" value="ECO:0007669"/>
    <property type="project" value="TreeGrafter"/>
</dbReference>
<dbReference type="GO" id="GO:0050660">
    <property type="term" value="F:flavin adenine dinucleotide binding"/>
    <property type="evidence" value="ECO:0007669"/>
    <property type="project" value="TreeGrafter"/>
</dbReference>
<comment type="caution">
    <text evidence="7">The sequence shown here is derived from an EMBL/GenBank/DDBJ whole genome shotgun (WGS) entry which is preliminary data.</text>
</comment>
<dbReference type="InterPro" id="IPR000399">
    <property type="entry name" value="TPP-bd_CS"/>
</dbReference>
<evidence type="ECO:0000313" key="8">
    <source>
        <dbReference type="Proteomes" id="UP000295678"/>
    </source>
</evidence>
<evidence type="ECO:0000256" key="2">
    <source>
        <dbReference type="ARBA" id="ARBA00023052"/>
    </source>
</evidence>
<dbReference type="InterPro" id="IPR029035">
    <property type="entry name" value="DHS-like_NAD/FAD-binding_dom"/>
</dbReference>
<proteinExistence type="inferred from homology"/>
<dbReference type="SUPFAM" id="SSF52467">
    <property type="entry name" value="DHS-like NAD/FAD-binding domain"/>
    <property type="match status" value="1"/>
</dbReference>
<evidence type="ECO:0000259" key="4">
    <source>
        <dbReference type="Pfam" id="PF00205"/>
    </source>
</evidence>
<dbReference type="GO" id="GO:0009099">
    <property type="term" value="P:L-valine biosynthetic process"/>
    <property type="evidence" value="ECO:0007669"/>
    <property type="project" value="TreeGrafter"/>
</dbReference>
<dbReference type="AlphaFoldDB" id="A0A4R3MBP9"/>
<keyword evidence="8" id="KW-1185">Reference proteome</keyword>
<dbReference type="Proteomes" id="UP000295678">
    <property type="component" value="Unassembled WGS sequence"/>
</dbReference>
<dbReference type="GO" id="GO:0005948">
    <property type="term" value="C:acetolactate synthase complex"/>
    <property type="evidence" value="ECO:0007669"/>
    <property type="project" value="TreeGrafter"/>
</dbReference>
<dbReference type="CDD" id="cd07035">
    <property type="entry name" value="TPP_PYR_POX_like"/>
    <property type="match status" value="1"/>
</dbReference>
<dbReference type="InterPro" id="IPR045229">
    <property type="entry name" value="TPP_enz"/>
</dbReference>
<dbReference type="SUPFAM" id="SSF52518">
    <property type="entry name" value="Thiamin diphosphate-binding fold (THDP-binding)"/>
    <property type="match status" value="2"/>
</dbReference>
<dbReference type="InterPro" id="IPR029061">
    <property type="entry name" value="THDP-binding"/>
</dbReference>
<dbReference type="Pfam" id="PF02776">
    <property type="entry name" value="TPP_enzyme_N"/>
    <property type="match status" value="1"/>
</dbReference>
<sequence length="623" mass="67968">MDRRSQYRSTSRFGGSYGSFSPSRSYSGMAGSNEMRGTDIIAEYLVREGVPVILGYAGHGAIGLLDGIYRQTDRIRHISPRIEQAAGFMADVYFRLTGKPLVVYASTGPGPMNLMISVANAFYDNSAFLVITGNVPTTQLNSGALQDDYRYNGTMSSLFAPIVKKSFRIERVEDLCVALPEAFALMRSGRPGPVHIDMPYNLYIETSPVSVPEPHTNGAGGGWRMGLSDMTVSRVLDLMLGGRKPLILAGGGIRVAGAFGELRAVAEQLDIPVYTSFMGKGALPHDHYLHLGVGGVWGEYPATEAARNADVILAIGARFNDLHTGSWIKGYVYNIPPTRLIQVDIDDNEIGRNYPVELGITADAKEFLGKLLTAARSRGRRADTAGWRQEIAGWQSEWRNFCAPYSTSRETPIEPRRILAEMNRLSPPDTVMVDDVGNCQVWSEQYWEVRTPGNHMTAGGFAAMGFGVCGVLGARLARPHSPCVTLCGDGGFMMTPHAVATAVEYGLPAVWVLLNNYAIGTIRDLQRAYLGGRELGTSFIKESTGELWNPDFVRMTEAMGGRGIRIEHPDEFADAYAEAIGSDVPTVLDVVINRDTGIPITGTWQMPPIPEVAPTFGRRLVRD</sequence>
<feature type="domain" description="Thiamine pyrophosphate enzyme central" evidence="4">
    <location>
        <begin position="233"/>
        <end position="371"/>
    </location>
</feature>
<dbReference type="InterPro" id="IPR011766">
    <property type="entry name" value="TPP_enzyme_TPP-bd"/>
</dbReference>
<feature type="domain" description="Thiamine pyrophosphate enzyme TPP-binding" evidence="5">
    <location>
        <begin position="435"/>
        <end position="590"/>
    </location>
</feature>
<dbReference type="Gene3D" id="3.40.50.970">
    <property type="match status" value="2"/>
</dbReference>
<evidence type="ECO:0000256" key="3">
    <source>
        <dbReference type="RuleBase" id="RU362132"/>
    </source>
</evidence>
<dbReference type="GO" id="GO:0000287">
    <property type="term" value="F:magnesium ion binding"/>
    <property type="evidence" value="ECO:0007669"/>
    <property type="project" value="InterPro"/>
</dbReference>
<dbReference type="PANTHER" id="PTHR18968">
    <property type="entry name" value="THIAMINE PYROPHOSPHATE ENZYMES"/>
    <property type="match status" value="1"/>
</dbReference>
<evidence type="ECO:0000256" key="1">
    <source>
        <dbReference type="ARBA" id="ARBA00007812"/>
    </source>
</evidence>
<dbReference type="InterPro" id="IPR012001">
    <property type="entry name" value="Thiamin_PyroP_enz_TPP-bd_dom"/>
</dbReference>
<dbReference type="Pfam" id="PF00205">
    <property type="entry name" value="TPP_enzyme_M"/>
    <property type="match status" value="1"/>
</dbReference>
<name>A0A4R3MBP9_9HYPH</name>